<dbReference type="VEuPathDB" id="FungiDB:PTTG_26832"/>
<organism evidence="1">
    <name type="scientific">Puccinia triticina (isolate 1-1 / race 1 (BBBD))</name>
    <name type="common">Brown leaf rust fungus</name>
    <dbReference type="NCBI Taxonomy" id="630390"/>
    <lineage>
        <taxon>Eukaryota</taxon>
        <taxon>Fungi</taxon>
        <taxon>Dikarya</taxon>
        <taxon>Basidiomycota</taxon>
        <taxon>Pucciniomycotina</taxon>
        <taxon>Pucciniomycetes</taxon>
        <taxon>Pucciniales</taxon>
        <taxon>Pucciniaceae</taxon>
        <taxon>Puccinia</taxon>
    </lineage>
</organism>
<keyword evidence="3" id="KW-1185">Reference proteome</keyword>
<dbReference type="EMBL" id="ADAS02000034">
    <property type="protein sequence ID" value="OAV94979.1"/>
    <property type="molecule type" value="Genomic_DNA"/>
</dbReference>
<reference evidence="2 3" key="3">
    <citation type="journal article" date="2017" name="G3 (Bethesda)">
        <title>Comparative analysis highlights variable genome content of wheat rusts and divergence of the mating loci.</title>
        <authorList>
            <person name="Cuomo C.A."/>
            <person name="Bakkeren G."/>
            <person name="Khalil H.B."/>
            <person name="Panwar V."/>
            <person name="Joly D."/>
            <person name="Linning R."/>
            <person name="Sakthikumar S."/>
            <person name="Song X."/>
            <person name="Adiconis X."/>
            <person name="Fan L."/>
            <person name="Goldberg J.M."/>
            <person name="Levin J.Z."/>
            <person name="Young S."/>
            <person name="Zeng Q."/>
            <person name="Anikster Y."/>
            <person name="Bruce M."/>
            <person name="Wang M."/>
            <person name="Yin C."/>
            <person name="McCallum B."/>
            <person name="Szabo L.J."/>
            <person name="Hulbert S."/>
            <person name="Chen X."/>
            <person name="Fellers J.P."/>
        </authorList>
    </citation>
    <scope>NUCLEOTIDE SEQUENCE</scope>
    <source>
        <strain evidence="3">Isolate 1-1 / race 1 (BBBD)</strain>
        <strain evidence="2">isolate 1-1 / race 1 (BBBD)</strain>
    </source>
</reference>
<reference evidence="1" key="1">
    <citation type="submission" date="2009-11" db="EMBL/GenBank/DDBJ databases">
        <authorList>
            <consortium name="The Broad Institute Genome Sequencing Platform"/>
            <person name="Ward D."/>
            <person name="Feldgarden M."/>
            <person name="Earl A."/>
            <person name="Young S.K."/>
            <person name="Zeng Q."/>
            <person name="Koehrsen M."/>
            <person name="Alvarado L."/>
            <person name="Berlin A."/>
            <person name="Bochicchio J."/>
            <person name="Borenstein D."/>
            <person name="Chapman S.B."/>
            <person name="Chen Z."/>
            <person name="Engels R."/>
            <person name="Freedman E."/>
            <person name="Gellesch M."/>
            <person name="Goldberg J."/>
            <person name="Griggs A."/>
            <person name="Gujja S."/>
            <person name="Heilman E."/>
            <person name="Heiman D."/>
            <person name="Hepburn T."/>
            <person name="Howarth C."/>
            <person name="Jen D."/>
            <person name="Larson L."/>
            <person name="Lewis B."/>
            <person name="Mehta T."/>
            <person name="Park D."/>
            <person name="Pearson M."/>
            <person name="Roberts A."/>
            <person name="Saif S."/>
            <person name="Shea T."/>
            <person name="Shenoy N."/>
            <person name="Sisk P."/>
            <person name="Stolte C."/>
            <person name="Sykes S."/>
            <person name="Thomson T."/>
            <person name="Walk T."/>
            <person name="White J."/>
            <person name="Yandava C."/>
            <person name="Izard J."/>
            <person name="Baranova O.V."/>
            <person name="Blanton J.M."/>
            <person name="Tanner A.C."/>
            <person name="Dewhirst F.E."/>
            <person name="Haas B."/>
            <person name="Nusbaum C."/>
            <person name="Birren B."/>
        </authorList>
    </citation>
    <scope>NUCLEOTIDE SEQUENCE [LARGE SCALE GENOMIC DNA]</scope>
    <source>
        <strain evidence="1">1-1 BBBD Race 1</strain>
    </source>
</reference>
<evidence type="ECO:0000313" key="2">
    <source>
        <dbReference type="EnsemblFungi" id="PTTG_26832-t43_1-p1"/>
    </source>
</evidence>
<reference evidence="2" key="4">
    <citation type="submission" date="2025-05" db="UniProtKB">
        <authorList>
            <consortium name="EnsemblFungi"/>
        </authorList>
    </citation>
    <scope>IDENTIFICATION</scope>
    <source>
        <strain evidence="2">isolate 1-1 / race 1 (BBBD)</strain>
    </source>
</reference>
<proteinExistence type="predicted"/>
<sequence length="200" mass="22628">MAAPVRGLATNPPVIEAEMRPSPVPFSLSESYPIHNLRMRYAGGTSDPTIYFQKLDPLHHLKRNKEVNIPGPDQESMTKLFDPKPEDTILKPPRIITADRLAAQEADVTPEEDKLINYILEYEDPGAAYVIIIGPNGEHIILKMPKAYCDCQYECGKVAVYRGDGTLLRETGKYRQLLPPQLRKDLPWEKIHQALEVQNL</sequence>
<dbReference type="EnsemblFungi" id="PTTG_26832-t43_1">
    <property type="protein sequence ID" value="PTTG_26832-t43_1-p1"/>
    <property type="gene ID" value="PTTG_26832"/>
</dbReference>
<gene>
    <name evidence="1" type="ORF">PTTG_26832</name>
</gene>
<evidence type="ECO:0000313" key="3">
    <source>
        <dbReference type="Proteomes" id="UP000005240"/>
    </source>
</evidence>
<protein>
    <submittedName>
        <fullName evidence="1 2">Uncharacterized protein</fullName>
    </submittedName>
</protein>
<dbReference type="AlphaFoldDB" id="A0A180GRG8"/>
<name>A0A180GRG8_PUCT1</name>
<evidence type="ECO:0000313" key="1">
    <source>
        <dbReference type="EMBL" id="OAV94979.1"/>
    </source>
</evidence>
<accession>A0A180GRG8</accession>
<dbReference type="OrthoDB" id="10277514at2759"/>
<reference evidence="1" key="2">
    <citation type="submission" date="2016-05" db="EMBL/GenBank/DDBJ databases">
        <title>Comparative analysis highlights variable genome content of wheat rusts and divergence of the mating loci.</title>
        <authorList>
            <person name="Cuomo C.A."/>
            <person name="Bakkeren G."/>
            <person name="Szabo L."/>
            <person name="Khalil H."/>
            <person name="Joly D."/>
            <person name="Goldberg J."/>
            <person name="Young S."/>
            <person name="Zeng Q."/>
            <person name="Fellers J."/>
        </authorList>
    </citation>
    <scope>NUCLEOTIDE SEQUENCE [LARGE SCALE GENOMIC DNA]</scope>
    <source>
        <strain evidence="1">1-1 BBBD Race 1</strain>
    </source>
</reference>
<dbReference type="Proteomes" id="UP000005240">
    <property type="component" value="Unassembled WGS sequence"/>
</dbReference>